<evidence type="ECO:0008006" key="3">
    <source>
        <dbReference type="Google" id="ProtNLM"/>
    </source>
</evidence>
<gene>
    <name evidence="1" type="ORF">Z519_06658</name>
</gene>
<sequence>MLELSTSWHNVKDLGIAHLQAVQNVILNCAVESPDGSQPPDFFNEALIYWKMITCVLNENVTLNDYSVQYEPQPSGVATCKCLTLGSVAQIRSHPWTGVASVPQTMFTRVVRLIQEVRIFEQGQLTTRRSGSFPNRPRDFLLSVHMLEEELWSLELPSLHEIANTGDENTPAIHHLLPAETYMFANLNQLYYTSPNLCRRRAKEIIEISEAEGTSDFSWAESQAGLCSALSCSNRNTEKRLMFIGRSILTRLEEIRVSSGTSWVQPLLLLVGSACLPTTPELEGGEEEEILRMRRFVLDRLSYLSIAYLSEPMHCVKLMVLEIFKRLDIGVNVFWMDVLHSMGLVTIIG</sequence>
<dbReference type="EMBL" id="KN846988">
    <property type="protein sequence ID" value="KIW92809.1"/>
    <property type="molecule type" value="Genomic_DNA"/>
</dbReference>
<accession>A0A0D2I7K9</accession>
<dbReference type="AlphaFoldDB" id="A0A0D2I7K9"/>
<dbReference type="Proteomes" id="UP000053789">
    <property type="component" value="Unassembled WGS sequence"/>
</dbReference>
<evidence type="ECO:0000313" key="2">
    <source>
        <dbReference type="Proteomes" id="UP000053789"/>
    </source>
</evidence>
<organism evidence="1 2">
    <name type="scientific">Cladophialophora bantiana (strain ATCC 10958 / CBS 173.52 / CDC B-1940 / NIH 8579)</name>
    <name type="common">Xylohypha bantiana</name>
    <dbReference type="NCBI Taxonomy" id="1442370"/>
    <lineage>
        <taxon>Eukaryota</taxon>
        <taxon>Fungi</taxon>
        <taxon>Dikarya</taxon>
        <taxon>Ascomycota</taxon>
        <taxon>Pezizomycotina</taxon>
        <taxon>Eurotiomycetes</taxon>
        <taxon>Chaetothyriomycetidae</taxon>
        <taxon>Chaetothyriales</taxon>
        <taxon>Herpotrichiellaceae</taxon>
        <taxon>Cladophialophora</taxon>
    </lineage>
</organism>
<keyword evidence="2" id="KW-1185">Reference proteome</keyword>
<dbReference type="VEuPathDB" id="FungiDB:Z519_06658"/>
<proteinExistence type="predicted"/>
<reference evidence="1" key="1">
    <citation type="submission" date="2015-01" db="EMBL/GenBank/DDBJ databases">
        <title>The Genome Sequence of Cladophialophora bantiana CBS 173.52.</title>
        <authorList>
            <consortium name="The Broad Institute Genomics Platform"/>
            <person name="Cuomo C."/>
            <person name="de Hoog S."/>
            <person name="Gorbushina A."/>
            <person name="Stielow B."/>
            <person name="Teixiera M."/>
            <person name="Abouelleil A."/>
            <person name="Chapman S.B."/>
            <person name="Priest M."/>
            <person name="Young S.K."/>
            <person name="Wortman J."/>
            <person name="Nusbaum C."/>
            <person name="Birren B."/>
        </authorList>
    </citation>
    <scope>NUCLEOTIDE SEQUENCE [LARGE SCALE GENOMIC DNA]</scope>
    <source>
        <strain evidence="1">CBS 173.52</strain>
    </source>
</reference>
<evidence type="ECO:0000313" key="1">
    <source>
        <dbReference type="EMBL" id="KIW92809.1"/>
    </source>
</evidence>
<protein>
    <recommendedName>
        <fullName evidence="3">Transcription factor domain-containing protein</fullName>
    </recommendedName>
</protein>
<name>A0A0D2I7K9_CLAB1</name>
<dbReference type="HOGENOM" id="CLU_794548_0_0_1"/>
<dbReference type="OrthoDB" id="4835445at2759"/>
<dbReference type="GeneID" id="27699586"/>
<dbReference type="RefSeq" id="XP_016619478.1">
    <property type="nucleotide sequence ID" value="XM_016764396.1"/>
</dbReference>